<comment type="caution">
    <text evidence="1">The sequence shown here is derived from an EMBL/GenBank/DDBJ whole genome shotgun (WGS) entry which is preliminary data.</text>
</comment>
<evidence type="ECO:0000313" key="2">
    <source>
        <dbReference type="Proteomes" id="UP000310158"/>
    </source>
</evidence>
<proteinExistence type="predicted"/>
<dbReference type="AlphaFoldDB" id="A0A4S4M5D3"/>
<dbReference type="Gene3D" id="1.10.150.240">
    <property type="entry name" value="Putative phosphatase, domain 2"/>
    <property type="match status" value="1"/>
</dbReference>
<dbReference type="SUPFAM" id="SSF56784">
    <property type="entry name" value="HAD-like"/>
    <property type="match status" value="1"/>
</dbReference>
<keyword evidence="2" id="KW-1185">Reference proteome</keyword>
<dbReference type="Gene3D" id="3.40.50.1000">
    <property type="entry name" value="HAD superfamily/HAD-like"/>
    <property type="match status" value="1"/>
</dbReference>
<sequence length="295" mass="33190">MKPRPVLERVKHLLVSQTILTTLPSTTVQKLMANLKLKAVVFDVGGVVLRSPLLAIAAYEREYGIPNNYINCSITYRGPDGAWQRFERGEMSLFPFYEAFGRELSDTESGNAWYRDYCRRKGIAKHISIDTRPFIIFHGRLRCNISAAKRWRLIALTNNFSKSDTSLIGHDAAVSEKYPGITLESELNFLGWEEGAVPQSLRDLFDDFVDSSEVGMRKPEPEFYLLACRRNNIMPEEAVFLDDLGHNLRAARYLGMETIHVPIGGSLGALRELGGKLGIDLTSGFESTERTPSKL</sequence>
<dbReference type="CDD" id="cd02603">
    <property type="entry name" value="HAD_sEH-N_like"/>
    <property type="match status" value="1"/>
</dbReference>
<dbReference type="GO" id="GO:0016791">
    <property type="term" value="F:phosphatase activity"/>
    <property type="evidence" value="ECO:0007669"/>
    <property type="project" value="UniProtKB-ARBA"/>
</dbReference>
<dbReference type="InterPro" id="IPR023198">
    <property type="entry name" value="PGP-like_dom2"/>
</dbReference>
<name>A0A4S4M5D3_9AGAM</name>
<organism evidence="1 2">
    <name type="scientific">Bondarzewia mesenterica</name>
    <dbReference type="NCBI Taxonomy" id="1095465"/>
    <lineage>
        <taxon>Eukaryota</taxon>
        <taxon>Fungi</taxon>
        <taxon>Dikarya</taxon>
        <taxon>Basidiomycota</taxon>
        <taxon>Agaricomycotina</taxon>
        <taxon>Agaricomycetes</taxon>
        <taxon>Russulales</taxon>
        <taxon>Bondarzewiaceae</taxon>
        <taxon>Bondarzewia</taxon>
    </lineage>
</organism>
<reference evidence="1 2" key="1">
    <citation type="submission" date="2019-02" db="EMBL/GenBank/DDBJ databases">
        <title>Genome sequencing of the rare red list fungi Bondarzewia mesenterica.</title>
        <authorList>
            <person name="Buettner E."/>
            <person name="Kellner H."/>
        </authorList>
    </citation>
    <scope>NUCLEOTIDE SEQUENCE [LARGE SCALE GENOMIC DNA]</scope>
    <source>
        <strain evidence="1 2">DSM 108281</strain>
    </source>
</reference>
<dbReference type="InterPro" id="IPR036412">
    <property type="entry name" value="HAD-like_sf"/>
</dbReference>
<dbReference type="NCBIfam" id="TIGR01509">
    <property type="entry name" value="HAD-SF-IA-v3"/>
    <property type="match status" value="1"/>
</dbReference>
<dbReference type="InterPro" id="IPR006439">
    <property type="entry name" value="HAD-SF_hydro_IA"/>
</dbReference>
<dbReference type="OrthoDB" id="1694274at2759"/>
<protein>
    <submittedName>
        <fullName evidence="1">Uncharacterized protein</fullName>
    </submittedName>
</protein>
<dbReference type="EMBL" id="SGPL01000023">
    <property type="protein sequence ID" value="THH20369.1"/>
    <property type="molecule type" value="Genomic_DNA"/>
</dbReference>
<accession>A0A4S4M5D3</accession>
<dbReference type="PANTHER" id="PTHR47829">
    <property type="entry name" value="HYDROLASE, PUTATIVE (AFU_ORTHOLOGUE AFUA_1G12880)-RELATED"/>
    <property type="match status" value="1"/>
</dbReference>
<gene>
    <name evidence="1" type="ORF">EW146_g979</name>
</gene>
<dbReference type="PANTHER" id="PTHR47829:SF1">
    <property type="entry name" value="HAD FAMILY PHOSPHATASE"/>
    <property type="match status" value="1"/>
</dbReference>
<dbReference type="Proteomes" id="UP000310158">
    <property type="component" value="Unassembled WGS sequence"/>
</dbReference>
<dbReference type="InterPro" id="IPR052898">
    <property type="entry name" value="ACAD10-like"/>
</dbReference>
<dbReference type="InterPro" id="IPR023214">
    <property type="entry name" value="HAD_sf"/>
</dbReference>
<evidence type="ECO:0000313" key="1">
    <source>
        <dbReference type="EMBL" id="THH20369.1"/>
    </source>
</evidence>
<dbReference type="Pfam" id="PF00702">
    <property type="entry name" value="Hydrolase"/>
    <property type="match status" value="1"/>
</dbReference>